<dbReference type="Pfam" id="PF04138">
    <property type="entry name" value="GtrA_DPMS_TM"/>
    <property type="match status" value="1"/>
</dbReference>
<dbReference type="RefSeq" id="WP_131616494.1">
    <property type="nucleotide sequence ID" value="NZ_CP036532.1"/>
</dbReference>
<sequence length="134" mass="14414">MMQSIRQLSKPLALTELVRFCMVGATTLALYVVLFVLLSQIAEDHFVPALSAGTAAALVSFILQRNWTFRSKATVQASLPKFLLIHGAAAALNALCVEFAAGTLGLPVYAALTFGAAVYGAFSYLAQKLWCFRP</sequence>
<comment type="similarity">
    <text evidence="2">Belongs to the GtrA family.</text>
</comment>
<keyword evidence="4 6" id="KW-1133">Transmembrane helix</keyword>
<dbReference type="GO" id="GO:0005886">
    <property type="term" value="C:plasma membrane"/>
    <property type="evidence" value="ECO:0007669"/>
    <property type="project" value="TreeGrafter"/>
</dbReference>
<name>A0A4P6V2X8_9HYPH</name>
<feature type="transmembrane region" description="Helical" evidence="6">
    <location>
        <begin position="20"/>
        <end position="39"/>
    </location>
</feature>
<evidence type="ECO:0000313" key="9">
    <source>
        <dbReference type="Proteomes" id="UP000293719"/>
    </source>
</evidence>
<dbReference type="GO" id="GO:0000271">
    <property type="term" value="P:polysaccharide biosynthetic process"/>
    <property type="evidence" value="ECO:0007669"/>
    <property type="project" value="InterPro"/>
</dbReference>
<organism evidence="8 9">
    <name type="scientific">Roseitalea porphyridii</name>
    <dbReference type="NCBI Taxonomy" id="1852022"/>
    <lineage>
        <taxon>Bacteria</taxon>
        <taxon>Pseudomonadati</taxon>
        <taxon>Pseudomonadota</taxon>
        <taxon>Alphaproteobacteria</taxon>
        <taxon>Hyphomicrobiales</taxon>
        <taxon>Ahrensiaceae</taxon>
        <taxon>Roseitalea</taxon>
    </lineage>
</organism>
<evidence type="ECO:0000256" key="3">
    <source>
        <dbReference type="ARBA" id="ARBA00022692"/>
    </source>
</evidence>
<keyword evidence="3 6" id="KW-0812">Transmembrane</keyword>
<evidence type="ECO:0000256" key="6">
    <source>
        <dbReference type="SAM" id="Phobius"/>
    </source>
</evidence>
<feature type="transmembrane region" description="Helical" evidence="6">
    <location>
        <begin position="83"/>
        <end position="102"/>
    </location>
</feature>
<dbReference type="InterPro" id="IPR051401">
    <property type="entry name" value="GtrA_CellWall_Glycosyl"/>
</dbReference>
<feature type="transmembrane region" description="Helical" evidence="6">
    <location>
        <begin position="108"/>
        <end position="126"/>
    </location>
</feature>
<gene>
    <name evidence="8" type="ORF">E0E05_09505</name>
</gene>
<evidence type="ECO:0000259" key="7">
    <source>
        <dbReference type="Pfam" id="PF04138"/>
    </source>
</evidence>
<evidence type="ECO:0000256" key="5">
    <source>
        <dbReference type="ARBA" id="ARBA00023136"/>
    </source>
</evidence>
<accession>A0A4P6V2X8</accession>
<proteinExistence type="inferred from homology"/>
<dbReference type="PANTHER" id="PTHR38459">
    <property type="entry name" value="PROPHAGE BACTOPRENOL-LINKED GLUCOSE TRANSLOCASE HOMOLOG"/>
    <property type="match status" value="1"/>
</dbReference>
<evidence type="ECO:0000256" key="4">
    <source>
        <dbReference type="ARBA" id="ARBA00022989"/>
    </source>
</evidence>
<keyword evidence="9" id="KW-1185">Reference proteome</keyword>
<protein>
    <submittedName>
        <fullName evidence="8">GtrA family protein</fullName>
    </submittedName>
</protein>
<feature type="domain" description="GtrA/DPMS transmembrane" evidence="7">
    <location>
        <begin position="19"/>
        <end position="132"/>
    </location>
</feature>
<feature type="transmembrane region" description="Helical" evidence="6">
    <location>
        <begin position="45"/>
        <end position="63"/>
    </location>
</feature>
<dbReference type="OrthoDB" id="5422757at2"/>
<evidence type="ECO:0000256" key="2">
    <source>
        <dbReference type="ARBA" id="ARBA00009399"/>
    </source>
</evidence>
<evidence type="ECO:0000256" key="1">
    <source>
        <dbReference type="ARBA" id="ARBA00004141"/>
    </source>
</evidence>
<reference evidence="8 9" key="1">
    <citation type="journal article" date="2017" name="Int. J. Syst. Evol. Microbiol.">
        <title>Roseitalea porphyridii gen. nov., sp. nov., isolated from a red alga, and reclassification of Hoeflea suaedae Chung et al. 2013 as Pseudohoeflea suaedae gen. nov., comb. nov.</title>
        <authorList>
            <person name="Hyeon J.W."/>
            <person name="Jeong S.E."/>
            <person name="Baek K."/>
            <person name="Jeon C.O."/>
        </authorList>
    </citation>
    <scope>NUCLEOTIDE SEQUENCE [LARGE SCALE GENOMIC DNA]</scope>
    <source>
        <strain evidence="8 9">MA7-20</strain>
    </source>
</reference>
<dbReference type="EMBL" id="CP036532">
    <property type="protein sequence ID" value="QBK30810.1"/>
    <property type="molecule type" value="Genomic_DNA"/>
</dbReference>
<dbReference type="GeneID" id="90767531"/>
<dbReference type="AlphaFoldDB" id="A0A4P6V2X8"/>
<dbReference type="PANTHER" id="PTHR38459:SF1">
    <property type="entry name" value="PROPHAGE BACTOPRENOL-LINKED GLUCOSE TRANSLOCASE HOMOLOG"/>
    <property type="match status" value="1"/>
</dbReference>
<keyword evidence="5 6" id="KW-0472">Membrane</keyword>
<dbReference type="KEGG" id="rpod:E0E05_09505"/>
<evidence type="ECO:0000313" key="8">
    <source>
        <dbReference type="EMBL" id="QBK30810.1"/>
    </source>
</evidence>
<dbReference type="InterPro" id="IPR007267">
    <property type="entry name" value="GtrA_DPMS_TM"/>
</dbReference>
<comment type="subcellular location">
    <subcellularLocation>
        <location evidence="1">Membrane</location>
        <topology evidence="1">Multi-pass membrane protein</topology>
    </subcellularLocation>
</comment>
<dbReference type="Proteomes" id="UP000293719">
    <property type="component" value="Chromosome"/>
</dbReference>